<accession>A0A1E1J9I9</accession>
<evidence type="ECO:0000256" key="1">
    <source>
        <dbReference type="SAM" id="Phobius"/>
    </source>
</evidence>
<dbReference type="AlphaFoldDB" id="A0A1E1J9I9"/>
<proteinExistence type="predicted"/>
<dbReference type="EMBL" id="CALQ01002114">
    <property type="protein sequence ID" value="CCM20288.1"/>
    <property type="molecule type" value="Genomic_DNA"/>
</dbReference>
<sequence>MLFCYRWLRWVCLALNCVGAVTLWIVWASMAVAYHKNEGPDCQPIKATFTYGAGFVLFLVAWLLDLFNIPVLLLLPQDSDSAESGKGTENKAQE</sequence>
<dbReference type="Pfam" id="PF07344">
    <property type="entry name" value="Amastin"/>
    <property type="match status" value="1"/>
</dbReference>
<dbReference type="InterPro" id="IPR009944">
    <property type="entry name" value="Amastin"/>
</dbReference>
<dbReference type="PANTHER" id="PTHR33297">
    <property type="entry name" value="AMASTIN-LIKE SURFACE PROTEIN-LIKE PROTEIN-RELATED"/>
    <property type="match status" value="1"/>
</dbReference>
<keyword evidence="1" id="KW-0472">Membrane</keyword>
<protein>
    <submittedName>
        <fullName evidence="2">Putative amastin-like protein</fullName>
    </submittedName>
</protein>
<name>A0A1E1J9I9_LEIGU</name>
<organism evidence="2">
    <name type="scientific">Leishmania guyanensis</name>
    <dbReference type="NCBI Taxonomy" id="5670"/>
    <lineage>
        <taxon>Eukaryota</taxon>
        <taxon>Discoba</taxon>
        <taxon>Euglenozoa</taxon>
        <taxon>Kinetoplastea</taxon>
        <taxon>Metakinetoplastina</taxon>
        <taxon>Trypanosomatida</taxon>
        <taxon>Trypanosomatidae</taxon>
        <taxon>Leishmaniinae</taxon>
        <taxon>Leishmania</taxon>
        <taxon>Leishmania guyanensis species complex</taxon>
    </lineage>
</organism>
<reference evidence="2" key="1">
    <citation type="submission" date="2012-08" db="EMBL/GenBank/DDBJ databases">
        <title>Comparative genomics of metastatic and non-metastatic Leishmania guyanensis provides insights into polygenic factors involved in Leishmania RNA virus infection.</title>
        <authorList>
            <person name="Smith D."/>
            <person name="Hertz-Fowler C."/>
            <person name="Martin R."/>
            <person name="Dickens N."/>
            <person name="Fasel N."/>
            <person name="Falquet L."/>
            <person name="Beverley S."/>
            <person name="Zangger H."/>
            <person name="Calderon-Copete S."/>
            <person name="Mottram J."/>
            <person name="Xenarios I."/>
        </authorList>
    </citation>
    <scope>NUCLEOTIDE SEQUENCE</scope>
    <source>
        <strain evidence="2">MHOM/BR/75/M4147/SSU:IR2SAT-LUC</strain>
    </source>
</reference>
<gene>
    <name evidence="2" type="ORF">BN36_NA77860</name>
</gene>
<feature type="transmembrane region" description="Helical" evidence="1">
    <location>
        <begin position="49"/>
        <end position="75"/>
    </location>
</feature>
<keyword evidence="1" id="KW-0812">Transmembrane</keyword>
<keyword evidence="1" id="KW-1133">Transmembrane helix</keyword>
<evidence type="ECO:0000313" key="2">
    <source>
        <dbReference type="EMBL" id="CCM20288.1"/>
    </source>
</evidence>
<dbReference type="PANTHER" id="PTHR33297:SF4">
    <property type="entry name" value="AMASTIN"/>
    <property type="match status" value="1"/>
</dbReference>
<feature type="transmembrane region" description="Helical" evidence="1">
    <location>
        <begin position="7"/>
        <end position="29"/>
    </location>
</feature>